<evidence type="ECO:0000313" key="2">
    <source>
        <dbReference type="EMBL" id="OMJ29552.1"/>
    </source>
</evidence>
<proteinExistence type="predicted"/>
<dbReference type="EMBL" id="LSSM01000251">
    <property type="protein sequence ID" value="OMJ29552.1"/>
    <property type="molecule type" value="Genomic_DNA"/>
</dbReference>
<dbReference type="Proteomes" id="UP000187429">
    <property type="component" value="Unassembled WGS sequence"/>
</dbReference>
<dbReference type="OrthoDB" id="5575722at2759"/>
<dbReference type="AlphaFoldDB" id="A0A1R1YRP3"/>
<evidence type="ECO:0000259" key="1">
    <source>
        <dbReference type="Pfam" id="PF14661"/>
    </source>
</evidence>
<reference evidence="3" key="1">
    <citation type="submission" date="2017-01" db="EMBL/GenBank/DDBJ databases">
        <authorList>
            <person name="Wang Y."/>
            <person name="White M."/>
            <person name="Kvist S."/>
            <person name="Moncalvo J.-M."/>
        </authorList>
    </citation>
    <scope>NUCLEOTIDE SEQUENCE [LARGE SCALE GENOMIC DNA]</scope>
    <source>
        <strain evidence="3">ID-206-W2</strain>
    </source>
</reference>
<gene>
    <name evidence="2" type="ORF">AYI69_g941</name>
</gene>
<keyword evidence="3" id="KW-1185">Reference proteome</keyword>
<protein>
    <recommendedName>
        <fullName evidence="1">HAUS augmin-like complex subunit 6 N-terminal domain-containing protein</fullName>
    </recommendedName>
</protein>
<dbReference type="InterPro" id="IPR028163">
    <property type="entry name" value="HAUS_6_N"/>
</dbReference>
<dbReference type="Pfam" id="PF14661">
    <property type="entry name" value="HAUS6_N"/>
    <property type="match status" value="1"/>
</dbReference>
<feature type="domain" description="HAUS augmin-like complex subunit 6 N-terminal" evidence="1">
    <location>
        <begin position="8"/>
        <end position="78"/>
    </location>
</feature>
<accession>A0A1R1YRP3</accession>
<organism evidence="2 3">
    <name type="scientific">Smittium culicis</name>
    <dbReference type="NCBI Taxonomy" id="133412"/>
    <lineage>
        <taxon>Eukaryota</taxon>
        <taxon>Fungi</taxon>
        <taxon>Fungi incertae sedis</taxon>
        <taxon>Zoopagomycota</taxon>
        <taxon>Kickxellomycotina</taxon>
        <taxon>Harpellomycetes</taxon>
        <taxon>Harpellales</taxon>
        <taxon>Legeriomycetaceae</taxon>
        <taxon>Smittium</taxon>
    </lineage>
</organism>
<name>A0A1R1YRP3_9FUNG</name>
<comment type="caution">
    <text evidence="2">The sequence shown here is derived from an EMBL/GenBank/DDBJ whole genome shotgun (WGS) entry which is preliminary data.</text>
</comment>
<evidence type="ECO:0000313" key="3">
    <source>
        <dbReference type="Proteomes" id="UP000187429"/>
    </source>
</evidence>
<sequence>MFLFLFRTLKVFNSCFPVCEPKQSREFRSVCFKWMDELKNDSSENRIWPRWSQVRRSYFDECLGIRFESMVWGLAIAASFKKIIIANKLSASTNKNKYIHTINTISFIMNYSPNSTVDPRSSEYKSLIGLLDESKSNYNIANNDRILAANLIKTKIDEYNSQTSEISAMRSELSPKLHNELVFLSKKGITFFPLNSPSLESLNDELEVWKSEIYNLLFKPAEWIQSQSYNIETINNIINPLHGQNSKLLNINSNSKPNSTTKPINSHNLVLDGNAISALFNFENSSPLSFAPINNCSDTNISSSTNIEFLEKSRHIIENLYHLNQPSNKLELDLSQFFKLSTFALNFVSEKITHHQTFNNPSFTGFSLNALDSPNYSVSSSSPNTQQGHSALSLPSRGSIDDSIYKASLAIDQASSRIDKLSALKYKLKSFLSID</sequence>